<evidence type="ECO:0000256" key="1">
    <source>
        <dbReference type="SAM" id="MobiDB-lite"/>
    </source>
</evidence>
<dbReference type="AlphaFoldDB" id="A0A392QN66"/>
<feature type="region of interest" description="Disordered" evidence="1">
    <location>
        <begin position="1"/>
        <end position="26"/>
    </location>
</feature>
<dbReference type="Proteomes" id="UP000265520">
    <property type="component" value="Unassembled WGS sequence"/>
</dbReference>
<accession>A0A392QN66</accession>
<dbReference type="EMBL" id="LXQA010144606">
    <property type="protein sequence ID" value="MCI24976.1"/>
    <property type="molecule type" value="Genomic_DNA"/>
</dbReference>
<reference evidence="2 3" key="1">
    <citation type="journal article" date="2018" name="Front. Plant Sci.">
        <title>Red Clover (Trifolium pratense) and Zigzag Clover (T. medium) - A Picture of Genomic Similarities and Differences.</title>
        <authorList>
            <person name="Dluhosova J."/>
            <person name="Istvanek J."/>
            <person name="Nedelnik J."/>
            <person name="Repkova J."/>
        </authorList>
    </citation>
    <scope>NUCLEOTIDE SEQUENCE [LARGE SCALE GENOMIC DNA]</scope>
    <source>
        <strain evidence="3">cv. 10/8</strain>
        <tissue evidence="2">Leaf</tissue>
    </source>
</reference>
<evidence type="ECO:0000313" key="2">
    <source>
        <dbReference type="EMBL" id="MCI24976.1"/>
    </source>
</evidence>
<evidence type="ECO:0000313" key="3">
    <source>
        <dbReference type="Proteomes" id="UP000265520"/>
    </source>
</evidence>
<feature type="compositionally biased region" description="Basic and acidic residues" evidence="1">
    <location>
        <begin position="1"/>
        <end position="10"/>
    </location>
</feature>
<keyword evidence="3" id="KW-1185">Reference proteome</keyword>
<feature type="non-terminal residue" evidence="2">
    <location>
        <position position="1"/>
    </location>
</feature>
<feature type="compositionally biased region" description="Acidic residues" evidence="1">
    <location>
        <begin position="11"/>
        <end position="20"/>
    </location>
</feature>
<organism evidence="2 3">
    <name type="scientific">Trifolium medium</name>
    <dbReference type="NCBI Taxonomy" id="97028"/>
    <lineage>
        <taxon>Eukaryota</taxon>
        <taxon>Viridiplantae</taxon>
        <taxon>Streptophyta</taxon>
        <taxon>Embryophyta</taxon>
        <taxon>Tracheophyta</taxon>
        <taxon>Spermatophyta</taxon>
        <taxon>Magnoliopsida</taxon>
        <taxon>eudicotyledons</taxon>
        <taxon>Gunneridae</taxon>
        <taxon>Pentapetalae</taxon>
        <taxon>rosids</taxon>
        <taxon>fabids</taxon>
        <taxon>Fabales</taxon>
        <taxon>Fabaceae</taxon>
        <taxon>Papilionoideae</taxon>
        <taxon>50 kb inversion clade</taxon>
        <taxon>NPAAA clade</taxon>
        <taxon>Hologalegina</taxon>
        <taxon>IRL clade</taxon>
        <taxon>Trifolieae</taxon>
        <taxon>Trifolium</taxon>
    </lineage>
</organism>
<protein>
    <submittedName>
        <fullName evidence="2">Uncharacterized protein</fullName>
    </submittedName>
</protein>
<proteinExistence type="predicted"/>
<sequence>SDDGDDIVRDMEEEEEEMEREGDGGQAKVRWLAWVNPYDGKSEPQVFPGGQSDKTVLCDYGAPHIARCVYEDFLNDCTADV</sequence>
<comment type="caution">
    <text evidence="2">The sequence shown here is derived from an EMBL/GenBank/DDBJ whole genome shotgun (WGS) entry which is preliminary data.</text>
</comment>
<name>A0A392QN66_9FABA</name>